<evidence type="ECO:0000259" key="5">
    <source>
        <dbReference type="PROSITE" id="PS51118"/>
    </source>
</evidence>
<gene>
    <name evidence="6" type="ORF">GCM10017559_20260</name>
</gene>
<dbReference type="EMBL" id="BAAAWD010000006">
    <property type="protein sequence ID" value="GAA2999430.1"/>
    <property type="molecule type" value="Genomic_DNA"/>
</dbReference>
<dbReference type="Proteomes" id="UP001499930">
    <property type="component" value="Unassembled WGS sequence"/>
</dbReference>
<feature type="compositionally biased region" description="Polar residues" evidence="4">
    <location>
        <begin position="216"/>
        <end position="228"/>
    </location>
</feature>
<dbReference type="PANTHER" id="PTHR33204">
    <property type="entry name" value="TRANSCRIPTIONAL REGULATOR, MARR FAMILY"/>
    <property type="match status" value="1"/>
</dbReference>
<dbReference type="PROSITE" id="PS51118">
    <property type="entry name" value="HTH_HXLR"/>
    <property type="match status" value="1"/>
</dbReference>
<keyword evidence="7" id="KW-1185">Reference proteome</keyword>
<dbReference type="SUPFAM" id="SSF46785">
    <property type="entry name" value="Winged helix' DNA-binding domain"/>
    <property type="match status" value="1"/>
</dbReference>
<dbReference type="InterPro" id="IPR002577">
    <property type="entry name" value="HTH_HxlR"/>
</dbReference>
<evidence type="ECO:0000256" key="3">
    <source>
        <dbReference type="ARBA" id="ARBA00023163"/>
    </source>
</evidence>
<protein>
    <recommendedName>
        <fullName evidence="5">HTH hxlR-type domain-containing protein</fullName>
    </recommendedName>
</protein>
<dbReference type="Gene3D" id="1.10.10.10">
    <property type="entry name" value="Winged helix-like DNA-binding domain superfamily/Winged helix DNA-binding domain"/>
    <property type="match status" value="1"/>
</dbReference>
<feature type="compositionally biased region" description="Low complexity" evidence="4">
    <location>
        <begin position="142"/>
        <end position="158"/>
    </location>
</feature>
<feature type="compositionally biased region" description="Low complexity" evidence="4">
    <location>
        <begin position="178"/>
        <end position="189"/>
    </location>
</feature>
<keyword evidence="3" id="KW-0804">Transcription</keyword>
<evidence type="ECO:0000256" key="4">
    <source>
        <dbReference type="SAM" id="MobiDB-lite"/>
    </source>
</evidence>
<proteinExistence type="predicted"/>
<dbReference type="PANTHER" id="PTHR33204:SF39">
    <property type="entry name" value="TRANSCRIPTIONAL REGULATORY PROTEIN"/>
    <property type="match status" value="1"/>
</dbReference>
<feature type="compositionally biased region" description="Basic and acidic residues" evidence="4">
    <location>
        <begin position="231"/>
        <end position="245"/>
    </location>
</feature>
<keyword evidence="2" id="KW-0238">DNA-binding</keyword>
<accession>A0ABP6KEZ6</accession>
<keyword evidence="1" id="KW-0805">Transcription regulation</keyword>
<comment type="caution">
    <text evidence="6">The sequence shown here is derived from an EMBL/GenBank/DDBJ whole genome shotgun (WGS) entry which is preliminary data.</text>
</comment>
<dbReference type="Pfam" id="PF01638">
    <property type="entry name" value="HxlR"/>
    <property type="match status" value="1"/>
</dbReference>
<dbReference type="InterPro" id="IPR036388">
    <property type="entry name" value="WH-like_DNA-bd_sf"/>
</dbReference>
<evidence type="ECO:0000256" key="1">
    <source>
        <dbReference type="ARBA" id="ARBA00023015"/>
    </source>
</evidence>
<dbReference type="InterPro" id="IPR036390">
    <property type="entry name" value="WH_DNA-bd_sf"/>
</dbReference>
<reference evidence="7" key="1">
    <citation type="journal article" date="2019" name="Int. J. Syst. Evol. Microbiol.">
        <title>The Global Catalogue of Microorganisms (GCM) 10K type strain sequencing project: providing services to taxonomists for standard genome sequencing and annotation.</title>
        <authorList>
            <consortium name="The Broad Institute Genomics Platform"/>
            <consortium name="The Broad Institute Genome Sequencing Center for Infectious Disease"/>
            <person name="Wu L."/>
            <person name="Ma J."/>
        </authorList>
    </citation>
    <scope>NUCLEOTIDE SEQUENCE [LARGE SCALE GENOMIC DNA]</scope>
    <source>
        <strain evidence="7">JCM 3106</strain>
    </source>
</reference>
<organism evidence="6 7">
    <name type="scientific">Streptosporangium longisporum</name>
    <dbReference type="NCBI Taxonomy" id="46187"/>
    <lineage>
        <taxon>Bacteria</taxon>
        <taxon>Bacillati</taxon>
        <taxon>Actinomycetota</taxon>
        <taxon>Actinomycetes</taxon>
        <taxon>Streptosporangiales</taxon>
        <taxon>Streptosporangiaceae</taxon>
        <taxon>Streptosporangium</taxon>
    </lineage>
</organism>
<evidence type="ECO:0000313" key="7">
    <source>
        <dbReference type="Proteomes" id="UP001499930"/>
    </source>
</evidence>
<name>A0ABP6KEZ6_9ACTN</name>
<feature type="domain" description="HTH hxlR-type" evidence="5">
    <location>
        <begin position="33"/>
        <end position="131"/>
    </location>
</feature>
<evidence type="ECO:0000313" key="6">
    <source>
        <dbReference type="EMBL" id="GAA2999430.1"/>
    </source>
</evidence>
<feature type="region of interest" description="Disordered" evidence="4">
    <location>
        <begin position="135"/>
        <end position="251"/>
    </location>
</feature>
<sequence>MGMEEGTSKSPSRCADTGDAYVDARQWDTREDCEVRQILDRVADKWSLLVIALLDRRSLRFTELSREIDGVSQRMLTVTLRHLERDGLVRRTVHPVVPPRVDYELTPLGMTLHDTIQSLVTWTERHQNEIAEARADYDTRADTAPGTPAVPTASAASARPGTPATPVIRAVSERDATGADGATATGAGTARRDGTRAPSPPRNETRATPPVRNETLIPSASRNETRVMSPSRDETRATSLLRDEGAAGAGTSRCEMCGAPIHGARTGRPARFCGTACRQKAHRHRSRAAARPSG</sequence>
<evidence type="ECO:0000256" key="2">
    <source>
        <dbReference type="ARBA" id="ARBA00023125"/>
    </source>
</evidence>